<keyword evidence="10" id="KW-0539">Nucleus</keyword>
<dbReference type="GO" id="GO:0005694">
    <property type="term" value="C:chromosome"/>
    <property type="evidence" value="ECO:0007669"/>
    <property type="project" value="UniProtKB-SubCell"/>
</dbReference>
<proteinExistence type="inferred from homology"/>
<dbReference type="InterPro" id="IPR012677">
    <property type="entry name" value="Nucleotide-bd_a/b_plait_sf"/>
</dbReference>
<dbReference type="GO" id="GO:0032021">
    <property type="term" value="C:NELF complex"/>
    <property type="evidence" value="ECO:0007669"/>
    <property type="project" value="InterPro"/>
</dbReference>
<feature type="domain" description="RRM" evidence="13">
    <location>
        <begin position="161"/>
        <end position="231"/>
    </location>
</feature>
<evidence type="ECO:0000256" key="7">
    <source>
        <dbReference type="ARBA" id="ARBA00022884"/>
    </source>
</evidence>
<evidence type="ECO:0000259" key="13">
    <source>
        <dbReference type="PROSITE" id="PS50102"/>
    </source>
</evidence>
<dbReference type="KEGG" id="goe:100899528"/>
<dbReference type="PANTHER" id="PTHR17250">
    <property type="entry name" value="NEGATIVE ELONGATION FACTOR E"/>
    <property type="match status" value="1"/>
</dbReference>
<evidence type="ECO:0000256" key="3">
    <source>
        <dbReference type="ARBA" id="ARBA00006120"/>
    </source>
</evidence>
<dbReference type="Pfam" id="PF00076">
    <property type="entry name" value="RRM_1"/>
    <property type="match status" value="1"/>
</dbReference>
<dbReference type="GO" id="GO:0003723">
    <property type="term" value="F:RNA binding"/>
    <property type="evidence" value="ECO:0007669"/>
    <property type="project" value="UniProtKB-UniRule"/>
</dbReference>
<dbReference type="InterPro" id="IPR000504">
    <property type="entry name" value="RRM_dom"/>
</dbReference>
<keyword evidence="7 11" id="KW-0694">RNA-binding</keyword>
<keyword evidence="15" id="KW-0648">Protein biosynthesis</keyword>
<dbReference type="Gene3D" id="3.30.70.330">
    <property type="match status" value="1"/>
</dbReference>
<dbReference type="AlphaFoldDB" id="A0AAJ6VUH8"/>
<keyword evidence="6" id="KW-0678">Repressor</keyword>
<dbReference type="InterPro" id="IPR033102">
    <property type="entry name" value="NELFE"/>
</dbReference>
<evidence type="ECO:0000256" key="9">
    <source>
        <dbReference type="ARBA" id="ARBA00023163"/>
    </source>
</evidence>
<feature type="compositionally biased region" description="Basic and acidic residues" evidence="12">
    <location>
        <begin position="35"/>
        <end position="46"/>
    </location>
</feature>
<dbReference type="Proteomes" id="UP000694867">
    <property type="component" value="Unplaced"/>
</dbReference>
<evidence type="ECO:0000313" key="14">
    <source>
        <dbReference type="Proteomes" id="UP000694867"/>
    </source>
</evidence>
<dbReference type="GO" id="GO:0034244">
    <property type="term" value="P:negative regulation of transcription elongation by RNA polymerase II"/>
    <property type="evidence" value="ECO:0007669"/>
    <property type="project" value="TreeGrafter"/>
</dbReference>
<keyword evidence="14" id="KW-1185">Reference proteome</keyword>
<dbReference type="SUPFAM" id="SSF54928">
    <property type="entry name" value="RNA-binding domain, RBD"/>
    <property type="match status" value="1"/>
</dbReference>
<evidence type="ECO:0000256" key="4">
    <source>
        <dbReference type="ARBA" id="ARBA00014464"/>
    </source>
</evidence>
<dbReference type="CTD" id="38982"/>
<evidence type="ECO:0000256" key="5">
    <source>
        <dbReference type="ARBA" id="ARBA00022454"/>
    </source>
</evidence>
<evidence type="ECO:0000256" key="6">
    <source>
        <dbReference type="ARBA" id="ARBA00022491"/>
    </source>
</evidence>
<organism evidence="14 15">
    <name type="scientific">Galendromus occidentalis</name>
    <name type="common">western predatory mite</name>
    <dbReference type="NCBI Taxonomy" id="34638"/>
    <lineage>
        <taxon>Eukaryota</taxon>
        <taxon>Metazoa</taxon>
        <taxon>Ecdysozoa</taxon>
        <taxon>Arthropoda</taxon>
        <taxon>Chelicerata</taxon>
        <taxon>Arachnida</taxon>
        <taxon>Acari</taxon>
        <taxon>Parasitiformes</taxon>
        <taxon>Mesostigmata</taxon>
        <taxon>Gamasina</taxon>
        <taxon>Phytoseioidea</taxon>
        <taxon>Phytoseiidae</taxon>
        <taxon>Typhlodrominae</taxon>
        <taxon>Galendromus</taxon>
    </lineage>
</organism>
<name>A0AAJ6VUH8_9ACAR</name>
<evidence type="ECO:0000256" key="10">
    <source>
        <dbReference type="ARBA" id="ARBA00023242"/>
    </source>
</evidence>
<evidence type="ECO:0000256" key="2">
    <source>
        <dbReference type="ARBA" id="ARBA00004286"/>
    </source>
</evidence>
<evidence type="ECO:0000313" key="15">
    <source>
        <dbReference type="RefSeq" id="XP_003737874.1"/>
    </source>
</evidence>
<comment type="subcellular location">
    <subcellularLocation>
        <location evidence="2">Chromosome</location>
    </subcellularLocation>
    <subcellularLocation>
        <location evidence="1">Nucleus</location>
    </subcellularLocation>
</comment>
<dbReference type="PANTHER" id="PTHR17250:SF0">
    <property type="entry name" value="NEGATIVE ELONGATION FACTOR E"/>
    <property type="match status" value="1"/>
</dbReference>
<keyword evidence="8" id="KW-0805">Transcription regulation</keyword>
<dbReference type="RefSeq" id="XP_003737874.1">
    <property type="nucleotide sequence ID" value="XM_003737826.1"/>
</dbReference>
<dbReference type="GO" id="GO:0003746">
    <property type="term" value="F:translation elongation factor activity"/>
    <property type="evidence" value="ECO:0007669"/>
    <property type="project" value="UniProtKB-KW"/>
</dbReference>
<feature type="region of interest" description="Disordered" evidence="12">
    <location>
        <begin position="24"/>
        <end position="46"/>
    </location>
</feature>
<evidence type="ECO:0000256" key="8">
    <source>
        <dbReference type="ARBA" id="ARBA00023015"/>
    </source>
</evidence>
<reference evidence="15" key="1">
    <citation type="submission" date="2025-08" db="UniProtKB">
        <authorList>
            <consortium name="RefSeq"/>
        </authorList>
    </citation>
    <scope>IDENTIFICATION</scope>
</reference>
<keyword evidence="5" id="KW-0158">Chromosome</keyword>
<comment type="similarity">
    <text evidence="3">Belongs to the RRM NELF-E family.</text>
</comment>
<accession>A0AAJ6VUH8</accession>
<dbReference type="PROSITE" id="PS50102">
    <property type="entry name" value="RRM"/>
    <property type="match status" value="1"/>
</dbReference>
<gene>
    <name evidence="15" type="primary">LOC100899528</name>
</gene>
<keyword evidence="9" id="KW-0804">Transcription</keyword>
<dbReference type="InterPro" id="IPR035979">
    <property type="entry name" value="RBD_domain_sf"/>
</dbReference>
<dbReference type="GeneID" id="100899528"/>
<feature type="region of interest" description="Disordered" evidence="12">
    <location>
        <begin position="77"/>
        <end position="132"/>
    </location>
</feature>
<protein>
    <recommendedName>
        <fullName evidence="4">Negative elongation factor E</fullName>
    </recommendedName>
</protein>
<sequence>MGFIHFPTQLTEEEQALKSKYAKLKRKRKQLKPQPSKEQEQKEQADKILASIAANKRKSQEGVAKPDAKELARKLLKSGAIKPIKSEPQGKTVFKRSKGAERKRNGSEVGYQPFAEPSAKGDPPASKLGALDQDDPKLHAEKEFNAENSTSTTPVAPRRGNTVYMNAQGITEALVRKACSAQGNILHICVEENKSCAFVTFETCEVADKVIQALDGNCVVGLTFKAALARRQPQLPTSVVPPPPPQSASKDDPRELVIYEENLF</sequence>
<keyword evidence="15" id="KW-0251">Elongation factor</keyword>
<evidence type="ECO:0000256" key="12">
    <source>
        <dbReference type="SAM" id="MobiDB-lite"/>
    </source>
</evidence>
<evidence type="ECO:0000256" key="1">
    <source>
        <dbReference type="ARBA" id="ARBA00004123"/>
    </source>
</evidence>
<evidence type="ECO:0000256" key="11">
    <source>
        <dbReference type="PROSITE-ProRule" id="PRU00176"/>
    </source>
</evidence>